<dbReference type="Proteomes" id="UP001165960">
    <property type="component" value="Unassembled WGS sequence"/>
</dbReference>
<keyword evidence="2" id="KW-1185">Reference proteome</keyword>
<accession>A0ACC2U0Y1</accession>
<sequence length="131" mass="15347">MISYRPREAIILTAEQKRVLGSVFRYNGQPSKYIRRKLNKQLNLPHSFISSWFHARSMNRKLRIEEETKPTTCPAFPRLPSLSSLPKNNTNYQSSDPSLYMLTNMESKPTPKFREEFKLPSLQFISGFSKF</sequence>
<dbReference type="EMBL" id="QTSX02001535">
    <property type="protein sequence ID" value="KAJ9080649.1"/>
    <property type="molecule type" value="Genomic_DNA"/>
</dbReference>
<organism evidence="1 2">
    <name type="scientific">Entomophthora muscae</name>
    <dbReference type="NCBI Taxonomy" id="34485"/>
    <lineage>
        <taxon>Eukaryota</taxon>
        <taxon>Fungi</taxon>
        <taxon>Fungi incertae sedis</taxon>
        <taxon>Zoopagomycota</taxon>
        <taxon>Entomophthoromycotina</taxon>
        <taxon>Entomophthoromycetes</taxon>
        <taxon>Entomophthorales</taxon>
        <taxon>Entomophthoraceae</taxon>
        <taxon>Entomophthora</taxon>
    </lineage>
</organism>
<name>A0ACC2U0Y1_9FUNG</name>
<evidence type="ECO:0000313" key="1">
    <source>
        <dbReference type="EMBL" id="KAJ9080649.1"/>
    </source>
</evidence>
<comment type="caution">
    <text evidence="1">The sequence shown here is derived from an EMBL/GenBank/DDBJ whole genome shotgun (WGS) entry which is preliminary data.</text>
</comment>
<gene>
    <name evidence="1" type="ORF">DSO57_1022664</name>
</gene>
<reference evidence="1" key="1">
    <citation type="submission" date="2022-04" db="EMBL/GenBank/DDBJ databases">
        <title>Genome of the entomopathogenic fungus Entomophthora muscae.</title>
        <authorList>
            <person name="Elya C."/>
            <person name="Lovett B.R."/>
            <person name="Lee E."/>
            <person name="Macias A.M."/>
            <person name="Hajek A.E."/>
            <person name="De Bivort B.L."/>
            <person name="Kasson M.T."/>
            <person name="De Fine Licht H.H."/>
            <person name="Stajich J.E."/>
        </authorList>
    </citation>
    <scope>NUCLEOTIDE SEQUENCE</scope>
    <source>
        <strain evidence="1">Berkeley</strain>
    </source>
</reference>
<protein>
    <submittedName>
        <fullName evidence="1">Uncharacterized protein</fullName>
    </submittedName>
</protein>
<proteinExistence type="predicted"/>
<evidence type="ECO:0000313" key="2">
    <source>
        <dbReference type="Proteomes" id="UP001165960"/>
    </source>
</evidence>